<gene>
    <name evidence="1" type="ORF">SCE1572_49630</name>
</gene>
<proteinExistence type="predicted"/>
<dbReference type="EMBL" id="CP003969">
    <property type="protein sequence ID" value="AGP41858.1"/>
    <property type="molecule type" value="Genomic_DNA"/>
</dbReference>
<dbReference type="Proteomes" id="UP000014803">
    <property type="component" value="Chromosome"/>
</dbReference>
<sequence length="263" mass="27417">MSLVPVCMAIACGPVETSQPVIPDDGDDPANPEPTSACEARQAGLSADFELAIEGWPGDTNGYFLYNVAAPCQVEAATPTSRDLLCTDGDGEHSVTLTIADSRIAGAIPASGPVFLRAARTDPEFGENQWFAVRAGSEVTGALLAGGVRAGYETPASGDGYFSPIWMVTGTEEGCPVEVEDECLTRRRARMGFWVDDVQGASILDGHEGDIDASGTYRAVVGESVDDTMGSLPFCGGDDPRYADNLRVLIGAKAQEGPPGIAP</sequence>
<dbReference type="KEGG" id="scu:SCE1572_49630"/>
<protein>
    <submittedName>
        <fullName evidence="1">Uncharacterized protein</fullName>
    </submittedName>
</protein>
<dbReference type="PATRIC" id="fig|1254432.3.peg.11198"/>
<organism evidence="1 2">
    <name type="scientific">Sorangium cellulosum So0157-2</name>
    <dbReference type="NCBI Taxonomy" id="1254432"/>
    <lineage>
        <taxon>Bacteria</taxon>
        <taxon>Pseudomonadati</taxon>
        <taxon>Myxococcota</taxon>
        <taxon>Polyangia</taxon>
        <taxon>Polyangiales</taxon>
        <taxon>Polyangiaceae</taxon>
        <taxon>Sorangium</taxon>
    </lineage>
</organism>
<name>S4YG69_SORCE</name>
<evidence type="ECO:0000313" key="1">
    <source>
        <dbReference type="EMBL" id="AGP41858.1"/>
    </source>
</evidence>
<reference evidence="1 2" key="1">
    <citation type="journal article" date="2013" name="Sci. Rep.">
        <title>Extraordinary expansion of a Sorangium cellulosum genome from an alkaline milieu.</title>
        <authorList>
            <person name="Han K."/>
            <person name="Li Z.F."/>
            <person name="Peng R."/>
            <person name="Zhu L.P."/>
            <person name="Zhou T."/>
            <person name="Wang L.G."/>
            <person name="Li S.G."/>
            <person name="Zhang X.B."/>
            <person name="Hu W."/>
            <person name="Wu Z.H."/>
            <person name="Qin N."/>
            <person name="Li Y.Z."/>
        </authorList>
    </citation>
    <scope>NUCLEOTIDE SEQUENCE [LARGE SCALE GENOMIC DNA]</scope>
    <source>
        <strain evidence="1 2">So0157-2</strain>
    </source>
</reference>
<dbReference type="AlphaFoldDB" id="S4YG69"/>
<dbReference type="RefSeq" id="WP_020741756.1">
    <property type="nucleotide sequence ID" value="NC_021658.1"/>
</dbReference>
<dbReference type="HOGENOM" id="CLU_1057283_0_0_7"/>
<accession>S4YG69</accession>
<evidence type="ECO:0000313" key="2">
    <source>
        <dbReference type="Proteomes" id="UP000014803"/>
    </source>
</evidence>
<dbReference type="eggNOG" id="COG3221">
    <property type="taxonomic scope" value="Bacteria"/>
</dbReference>